<evidence type="ECO:0000313" key="1">
    <source>
        <dbReference type="EMBL" id="TGO07447.1"/>
    </source>
</evidence>
<keyword evidence="2" id="KW-1185">Reference proteome</keyword>
<comment type="caution">
    <text evidence="1">The sequence shown here is derived from an EMBL/GenBank/DDBJ whole genome shotgun (WGS) entry which is preliminary data.</text>
</comment>
<protein>
    <submittedName>
        <fullName evidence="1">Uncharacterized protein</fullName>
    </submittedName>
</protein>
<organism evidence="1 2">
    <name type="scientific">Botrytis tulipae</name>
    <dbReference type="NCBI Taxonomy" id="87230"/>
    <lineage>
        <taxon>Eukaryota</taxon>
        <taxon>Fungi</taxon>
        <taxon>Dikarya</taxon>
        <taxon>Ascomycota</taxon>
        <taxon>Pezizomycotina</taxon>
        <taxon>Leotiomycetes</taxon>
        <taxon>Helotiales</taxon>
        <taxon>Sclerotiniaceae</taxon>
        <taxon>Botrytis</taxon>
    </lineage>
</organism>
<dbReference type="AlphaFoldDB" id="A0A4Z1EDQ8"/>
<reference evidence="1 2" key="1">
    <citation type="submission" date="2017-12" db="EMBL/GenBank/DDBJ databases">
        <title>Comparative genomics of Botrytis spp.</title>
        <authorList>
            <person name="Valero-Jimenez C.A."/>
            <person name="Tapia P."/>
            <person name="Veloso J."/>
            <person name="Silva-Moreno E."/>
            <person name="Staats M."/>
            <person name="Valdes J.H."/>
            <person name="Van Kan J.A.L."/>
        </authorList>
    </citation>
    <scope>NUCLEOTIDE SEQUENCE [LARGE SCALE GENOMIC DNA]</scope>
    <source>
        <strain evidence="1 2">Bt9001</strain>
    </source>
</reference>
<dbReference type="EMBL" id="PQXH01000274">
    <property type="protein sequence ID" value="TGO07447.1"/>
    <property type="molecule type" value="Genomic_DNA"/>
</dbReference>
<proteinExistence type="predicted"/>
<accession>A0A4Z1EDQ8</accession>
<gene>
    <name evidence="1" type="ORF">BTUL_0275g00090</name>
</gene>
<sequence>MQLPGSKMNRVKNAPRVGLATFTNTFLLTLPTIFITRSSQSSFLTDMGGLCSRLDTEMTIVRRSVADLVCVIQEKDAVLAHMIESLGQSNSTEVSKLQLKKISRHIVPSKARSKSTSCKDVESKHLSKFIAMLQDQQANTQTFIEEKSPKWRENYTLFWQDTSLSTWLTFTSIGQLSRCIDNCEDEEILNSMRRRIFLVMFFFIKEKIKNRIQILIKKLPKGATYQSLAISIIVNSTCESHVTQDERLRITEKTNRRMRMGERYAQLRDDMLLKLGRLPTALIEKCTQNEYNMIREYLITTPCSEAHSALVVDLKNAFLGADTIEDAQLDTIIESGELRLDQLHAERPRMLDMSSKNVLLNFTGQDSPIDGRMELESSKEQSEGNAYQTEAIEENIAIMAEVCRLESALGAHCFKGMDASYRRSQEKDTRVLRFTNAVRLHAACREGEDFKLEVWLSRPIGLISQTMMTSVEGLIDILGDFLFRAMKSSICWKEHERDGIQDLTSVFNLSFEDGKDDNDCRLQVKLGYEMGLKFFQNVYP</sequence>
<name>A0A4Z1EDQ8_9HELO</name>
<evidence type="ECO:0000313" key="2">
    <source>
        <dbReference type="Proteomes" id="UP000297777"/>
    </source>
</evidence>
<dbReference type="Proteomes" id="UP000297777">
    <property type="component" value="Unassembled WGS sequence"/>
</dbReference>
<dbReference type="OrthoDB" id="3547628at2759"/>